<dbReference type="PROSITE" id="PS00194">
    <property type="entry name" value="THIOREDOXIN_1"/>
    <property type="match status" value="1"/>
</dbReference>
<evidence type="ECO:0000313" key="4">
    <source>
        <dbReference type="EMBL" id="RNI26496.1"/>
    </source>
</evidence>
<dbReference type="PROSITE" id="PS51352">
    <property type="entry name" value="THIOREDOXIN_2"/>
    <property type="match status" value="1"/>
</dbReference>
<evidence type="ECO:0000259" key="3">
    <source>
        <dbReference type="PROSITE" id="PS51352"/>
    </source>
</evidence>
<dbReference type="InterPro" id="IPR013766">
    <property type="entry name" value="Thioredoxin_domain"/>
</dbReference>
<evidence type="ECO:0000256" key="2">
    <source>
        <dbReference type="ARBA" id="ARBA00023284"/>
    </source>
</evidence>
<organism evidence="4 5">
    <name type="scientific">Rufibacter latericius</name>
    <dbReference type="NCBI Taxonomy" id="2487040"/>
    <lineage>
        <taxon>Bacteria</taxon>
        <taxon>Pseudomonadati</taxon>
        <taxon>Bacteroidota</taxon>
        <taxon>Cytophagia</taxon>
        <taxon>Cytophagales</taxon>
        <taxon>Hymenobacteraceae</taxon>
        <taxon>Rufibacter</taxon>
    </lineage>
</organism>
<dbReference type="Gene3D" id="3.40.30.10">
    <property type="entry name" value="Glutaredoxin"/>
    <property type="match status" value="1"/>
</dbReference>
<dbReference type="PANTHER" id="PTHR15337:SF11">
    <property type="entry name" value="THIOREDOXIN DOMAIN-CONTAINING PROTEIN"/>
    <property type="match status" value="1"/>
</dbReference>
<dbReference type="OrthoDB" id="9811036at2"/>
<evidence type="ECO:0000256" key="1">
    <source>
        <dbReference type="ARBA" id="ARBA00022729"/>
    </source>
</evidence>
<protein>
    <submittedName>
        <fullName evidence="4">DUF255 domain-containing protein</fullName>
    </submittedName>
</protein>
<keyword evidence="5" id="KW-1185">Reference proteome</keyword>
<dbReference type="PANTHER" id="PTHR15337">
    <property type="entry name" value="ANTERIOR GRADIENT PROTEIN-RELATED"/>
    <property type="match status" value="1"/>
</dbReference>
<keyword evidence="2" id="KW-0676">Redox-active center</keyword>
<dbReference type="EMBL" id="RJJD01000007">
    <property type="protein sequence ID" value="RNI26496.1"/>
    <property type="molecule type" value="Genomic_DNA"/>
</dbReference>
<sequence length="166" mass="19384">MHFLFLFLTTFSYLLPSPALKKAALNSPSTLVPASELQWLTLEQALQKNKTKPRKILVDVYTDWCGWCKKMDKQVYRNPEVVKKLNQDFYVVRLNAEQRQSITVQGKTYKYLEKYKAHELALSLLNGQMSYPSTVFLNEKQQIMERVPGYIPPKDFLRALAYLSEK</sequence>
<dbReference type="SUPFAM" id="SSF52833">
    <property type="entry name" value="Thioredoxin-like"/>
    <property type="match status" value="1"/>
</dbReference>
<dbReference type="Proteomes" id="UP000272117">
    <property type="component" value="Unassembled WGS sequence"/>
</dbReference>
<comment type="caution">
    <text evidence="4">The sequence shown here is derived from an EMBL/GenBank/DDBJ whole genome shotgun (WGS) entry which is preliminary data.</text>
</comment>
<dbReference type="InterPro" id="IPR012336">
    <property type="entry name" value="Thioredoxin-like_fold"/>
</dbReference>
<dbReference type="RefSeq" id="WP_123127175.1">
    <property type="nucleotide sequence ID" value="NZ_RJJD01000007.1"/>
</dbReference>
<gene>
    <name evidence="4" type="ORF">EFB08_11810</name>
</gene>
<dbReference type="InterPro" id="IPR051099">
    <property type="entry name" value="AGR/TXD"/>
</dbReference>
<reference evidence="4 5" key="1">
    <citation type="submission" date="2018-11" db="EMBL/GenBank/DDBJ databases">
        <title>Rufibacter latericius sp. nov., isolated from water in Baiyang Lake.</title>
        <authorList>
            <person name="Yang Y."/>
        </authorList>
    </citation>
    <scope>NUCLEOTIDE SEQUENCE [LARGE SCALE GENOMIC DNA]</scope>
    <source>
        <strain evidence="4 5">R-22-1c-1</strain>
    </source>
</reference>
<dbReference type="InterPro" id="IPR036249">
    <property type="entry name" value="Thioredoxin-like_sf"/>
</dbReference>
<feature type="domain" description="Thioredoxin" evidence="3">
    <location>
        <begin position="21"/>
        <end position="165"/>
    </location>
</feature>
<dbReference type="InterPro" id="IPR017937">
    <property type="entry name" value="Thioredoxin_CS"/>
</dbReference>
<dbReference type="Pfam" id="PF13098">
    <property type="entry name" value="Thioredoxin_2"/>
    <property type="match status" value="1"/>
</dbReference>
<evidence type="ECO:0000313" key="5">
    <source>
        <dbReference type="Proteomes" id="UP000272117"/>
    </source>
</evidence>
<name>A0A3M9MLU3_9BACT</name>
<accession>A0A3M9MLU3</accession>
<dbReference type="AlphaFoldDB" id="A0A3M9MLU3"/>
<keyword evidence="1" id="KW-0732">Signal</keyword>
<proteinExistence type="predicted"/>